<organism evidence="3 4">
    <name type="scientific">Micromonospora vulcania</name>
    <dbReference type="NCBI Taxonomy" id="1441873"/>
    <lineage>
        <taxon>Bacteria</taxon>
        <taxon>Bacillati</taxon>
        <taxon>Actinomycetota</taxon>
        <taxon>Actinomycetes</taxon>
        <taxon>Micromonosporales</taxon>
        <taxon>Micromonosporaceae</taxon>
        <taxon>Micromonospora</taxon>
    </lineage>
</organism>
<dbReference type="EMBL" id="JBHSQS010000006">
    <property type="protein sequence ID" value="MFC5924274.1"/>
    <property type="molecule type" value="Genomic_DNA"/>
</dbReference>
<keyword evidence="4" id="KW-1185">Reference proteome</keyword>
<dbReference type="Pfam" id="PF18991">
    <property type="entry name" value="DUF5724"/>
    <property type="match status" value="1"/>
</dbReference>
<protein>
    <submittedName>
        <fullName evidence="3">DUF4132 domain-containing protein</fullName>
    </submittedName>
</protein>
<dbReference type="InterPro" id="IPR025406">
    <property type="entry name" value="DUF4132"/>
</dbReference>
<name>A0ABW1H3K5_9ACTN</name>
<evidence type="ECO:0000313" key="4">
    <source>
        <dbReference type="Proteomes" id="UP001596226"/>
    </source>
</evidence>
<evidence type="ECO:0000259" key="1">
    <source>
        <dbReference type="Pfam" id="PF13569"/>
    </source>
</evidence>
<accession>A0ABW1H3K5</accession>
<feature type="domain" description="DUF4132" evidence="1">
    <location>
        <begin position="477"/>
        <end position="640"/>
    </location>
</feature>
<dbReference type="Proteomes" id="UP001596226">
    <property type="component" value="Unassembled WGS sequence"/>
</dbReference>
<evidence type="ECO:0000313" key="3">
    <source>
        <dbReference type="EMBL" id="MFC5924274.1"/>
    </source>
</evidence>
<comment type="caution">
    <text evidence="3">The sequence shown here is derived from an EMBL/GenBank/DDBJ whole genome shotgun (WGS) entry which is preliminary data.</text>
</comment>
<dbReference type="RefSeq" id="WP_377510618.1">
    <property type="nucleotide sequence ID" value="NZ_JBHSQS010000006.1"/>
</dbReference>
<reference evidence="4" key="1">
    <citation type="journal article" date="2019" name="Int. J. Syst. Evol. Microbiol.">
        <title>The Global Catalogue of Microorganisms (GCM) 10K type strain sequencing project: providing services to taxonomists for standard genome sequencing and annotation.</title>
        <authorList>
            <consortium name="The Broad Institute Genomics Platform"/>
            <consortium name="The Broad Institute Genome Sequencing Center for Infectious Disease"/>
            <person name="Wu L."/>
            <person name="Ma J."/>
        </authorList>
    </citation>
    <scope>NUCLEOTIDE SEQUENCE [LARGE SCALE GENOMIC DNA]</scope>
    <source>
        <strain evidence="4">CGMCC 4.7144</strain>
    </source>
</reference>
<proteinExistence type="predicted"/>
<gene>
    <name evidence="3" type="ORF">ACFQGL_13055</name>
</gene>
<evidence type="ECO:0000259" key="2">
    <source>
        <dbReference type="Pfam" id="PF18991"/>
    </source>
</evidence>
<feature type="domain" description="DUF5724" evidence="2">
    <location>
        <begin position="375"/>
        <end position="440"/>
    </location>
</feature>
<sequence>MVQIPEMFADEVRHQRATLSGMVDQAAALAKAGDLAGLRAHARQIRRAVDAGNSIDRTGEHLGSNIGDIYAALDGIYDGAFPVPNPDDPADVLDTPWPTVSRAALLARIVDHPGWPEPPLESVADRAINADDVHLLRLLVRTPLGRARRETVVRVLDALHELGALDVEVIEQAFTDDEYLGNAIVERPPADGAAGSRPHACTPAVRDYFDELAWRLTSTTEPDWAALPEVLVPRGLRFVLRAVERPTDRRMAERLGAAELTDDERTALVEHLRERPAEEQRYAFDLRLPAGDAEVLLPLLGLPGAAPLLRLVQATPTTEAVRQDRNSILAAVRQAGVDGARLLLQLCPNEIVSAALGWNRAAVAKRVKHNALAGIAAFGLLPLADGETVLDRYLTLREVAKRGSKLGPNRRHSHAAAVAVALDHLAQVTAFPDAERLEWDCEARVASAAPDDWHTGDYTVALRLSEAEPLITISKAGRQLASVPAAVRADPRYPEFREHQERLRDQARRMRTGLIERLVATGGTLTPDELARLRGLPAGAAMLPALIWQDRAGTVALLDQVDLDGPVTVVHPSLLHERGLLAHWQEKMVQDGIQQPVQQVFRELYLMTSAEREAVDVSRRFAGHTVDGKVAGQLLSGRGWSTHGQYQEHQATRPANTEVTAALVCDLPGHFGGGEVVLGELRFLRAGSVVPLAEVPSVAFSEVMRDLDLVVSVAGSARGSVHRTVDA</sequence>
<dbReference type="InterPro" id="IPR043782">
    <property type="entry name" value="DUF5724"/>
</dbReference>
<dbReference type="Pfam" id="PF13569">
    <property type="entry name" value="DUF4132"/>
    <property type="match status" value="1"/>
</dbReference>